<dbReference type="Gene3D" id="1.25.10.10">
    <property type="entry name" value="Leucine-rich Repeat Variant"/>
    <property type="match status" value="1"/>
</dbReference>
<evidence type="ECO:0000313" key="1">
    <source>
        <dbReference type="EMBL" id="CAD7620301.1"/>
    </source>
</evidence>
<accession>A0A7R9PTR6</accession>
<name>A0A7R9PTR6_9ACAR</name>
<protein>
    <recommendedName>
        <fullName evidence="3">Deoxyhypusine monooxygenase</fullName>
    </recommendedName>
</protein>
<dbReference type="PANTHER" id="PTHR12697:SF5">
    <property type="entry name" value="DEOXYHYPUSINE HYDROXYLASE"/>
    <property type="match status" value="1"/>
</dbReference>
<dbReference type="PANTHER" id="PTHR12697">
    <property type="entry name" value="PBS LYASE HEAT-LIKE PROTEIN"/>
    <property type="match status" value="1"/>
</dbReference>
<dbReference type="InterPro" id="IPR004155">
    <property type="entry name" value="PBS_lyase_HEAT"/>
</dbReference>
<gene>
    <name evidence="1" type="ORF">OSB1V03_LOCUS791</name>
</gene>
<dbReference type="EMBL" id="CAJPIZ010000196">
    <property type="protein sequence ID" value="CAG2100731.1"/>
    <property type="molecule type" value="Genomic_DNA"/>
</dbReference>
<dbReference type="EMBL" id="OC854771">
    <property type="protein sequence ID" value="CAD7620301.1"/>
    <property type="molecule type" value="Genomic_DNA"/>
</dbReference>
<keyword evidence="2" id="KW-1185">Reference proteome</keyword>
<dbReference type="InterPro" id="IPR011030">
    <property type="entry name" value="Lipovitellin_superhlx_dom"/>
</dbReference>
<dbReference type="InterPro" id="IPR011989">
    <property type="entry name" value="ARM-like"/>
</dbReference>
<dbReference type="GO" id="GO:0016491">
    <property type="term" value="F:oxidoreductase activity"/>
    <property type="evidence" value="ECO:0007669"/>
    <property type="project" value="TreeGrafter"/>
</dbReference>
<dbReference type="Proteomes" id="UP000759131">
    <property type="component" value="Unassembled WGS sequence"/>
</dbReference>
<evidence type="ECO:0000313" key="2">
    <source>
        <dbReference type="Proteomes" id="UP000759131"/>
    </source>
</evidence>
<sequence>MNSPENIIPILQGYADSPIPIIRDSVILAIDKIKETCQLNDLNGFETKQNSSENIPFSKFGSRDPAYPMKGTIEQTRDKFVNGNICEKYKAMFYLRDLNSKESVDILGGELIKKVVGTSQKVDGHNANFIIRDNSIGELLRHEIAYVFGQMENEHSVKYLKAVLEDDSEADVVRHEAAEALGNIGNDECVNILKKESCEVGLKIAELDEDQYFEINQ</sequence>
<dbReference type="SMART" id="SM00567">
    <property type="entry name" value="EZ_HEAT"/>
    <property type="match status" value="2"/>
</dbReference>
<proteinExistence type="predicted"/>
<dbReference type="InterPro" id="IPR016024">
    <property type="entry name" value="ARM-type_fold"/>
</dbReference>
<dbReference type="SUPFAM" id="SSF48431">
    <property type="entry name" value="Lipovitellin-phosvitin complex, superhelical domain"/>
    <property type="match status" value="1"/>
</dbReference>
<organism evidence="1">
    <name type="scientific">Medioppia subpectinata</name>
    <dbReference type="NCBI Taxonomy" id="1979941"/>
    <lineage>
        <taxon>Eukaryota</taxon>
        <taxon>Metazoa</taxon>
        <taxon>Ecdysozoa</taxon>
        <taxon>Arthropoda</taxon>
        <taxon>Chelicerata</taxon>
        <taxon>Arachnida</taxon>
        <taxon>Acari</taxon>
        <taxon>Acariformes</taxon>
        <taxon>Sarcoptiformes</taxon>
        <taxon>Oribatida</taxon>
        <taxon>Brachypylina</taxon>
        <taxon>Oppioidea</taxon>
        <taxon>Oppiidae</taxon>
        <taxon>Medioppia</taxon>
    </lineage>
</organism>
<evidence type="ECO:0008006" key="3">
    <source>
        <dbReference type="Google" id="ProtNLM"/>
    </source>
</evidence>
<reference evidence="1" key="1">
    <citation type="submission" date="2020-11" db="EMBL/GenBank/DDBJ databases">
        <authorList>
            <person name="Tran Van P."/>
        </authorList>
    </citation>
    <scope>NUCLEOTIDE SEQUENCE</scope>
</reference>
<dbReference type="SUPFAM" id="SSF48371">
    <property type="entry name" value="ARM repeat"/>
    <property type="match status" value="1"/>
</dbReference>
<dbReference type="AlphaFoldDB" id="A0A7R9PTR6"/>
<dbReference type="Pfam" id="PF03130">
    <property type="entry name" value="HEAT_PBS"/>
    <property type="match status" value="1"/>
</dbReference>
<dbReference type="OrthoDB" id="421002at2759"/>